<dbReference type="Proteomes" id="UP001303373">
    <property type="component" value="Chromosome 4"/>
</dbReference>
<dbReference type="GO" id="GO:0016279">
    <property type="term" value="F:protein-lysine N-methyltransferase activity"/>
    <property type="evidence" value="ECO:0007669"/>
    <property type="project" value="TreeGrafter"/>
</dbReference>
<protein>
    <submittedName>
        <fullName evidence="1">Ribosomal lysine n-methyltransferase set10</fullName>
    </submittedName>
</protein>
<keyword evidence="2" id="KW-1185">Reference proteome</keyword>
<dbReference type="SUPFAM" id="SSF82199">
    <property type="entry name" value="SET domain"/>
    <property type="match status" value="1"/>
</dbReference>
<dbReference type="InterPro" id="IPR050600">
    <property type="entry name" value="SETD3_SETD6_MTase"/>
</dbReference>
<dbReference type="EMBL" id="CP138583">
    <property type="protein sequence ID" value="WPH00255.1"/>
    <property type="molecule type" value="Genomic_DNA"/>
</dbReference>
<dbReference type="PANTHER" id="PTHR13271:SF146">
    <property type="entry name" value="SET DOMAIN-CONTAINING PROTEIN"/>
    <property type="match status" value="1"/>
</dbReference>
<gene>
    <name evidence="1" type="ORF">R9X50_00307900</name>
</gene>
<dbReference type="GO" id="GO:0005634">
    <property type="term" value="C:nucleus"/>
    <property type="evidence" value="ECO:0007669"/>
    <property type="project" value="TreeGrafter"/>
</dbReference>
<dbReference type="PANTHER" id="PTHR13271">
    <property type="entry name" value="UNCHARACTERIZED PUTATIVE METHYLTRANSFERASE"/>
    <property type="match status" value="1"/>
</dbReference>
<organism evidence="1 2">
    <name type="scientific">Acrodontium crateriforme</name>
    <dbReference type="NCBI Taxonomy" id="150365"/>
    <lineage>
        <taxon>Eukaryota</taxon>
        <taxon>Fungi</taxon>
        <taxon>Dikarya</taxon>
        <taxon>Ascomycota</taxon>
        <taxon>Pezizomycotina</taxon>
        <taxon>Dothideomycetes</taxon>
        <taxon>Dothideomycetidae</taxon>
        <taxon>Mycosphaerellales</taxon>
        <taxon>Teratosphaeriaceae</taxon>
        <taxon>Acrodontium</taxon>
    </lineage>
</organism>
<proteinExistence type="predicted"/>
<evidence type="ECO:0000313" key="2">
    <source>
        <dbReference type="Proteomes" id="UP001303373"/>
    </source>
</evidence>
<reference evidence="1 2" key="1">
    <citation type="submission" date="2023-11" db="EMBL/GenBank/DDBJ databases">
        <title>An acidophilic fungus is an integral part of prey digestion in a carnivorous sundew plant.</title>
        <authorList>
            <person name="Tsai I.J."/>
        </authorList>
    </citation>
    <scope>NUCLEOTIDE SEQUENCE [LARGE SCALE GENOMIC DNA]</scope>
    <source>
        <strain evidence="1">169a</strain>
    </source>
</reference>
<name>A0AAQ3R9L5_9PEZI</name>
<dbReference type="Gene3D" id="3.90.1410.10">
    <property type="entry name" value="set domain protein methyltransferase, domain 1"/>
    <property type="match status" value="1"/>
</dbReference>
<dbReference type="InterPro" id="IPR046341">
    <property type="entry name" value="SET_dom_sf"/>
</dbReference>
<accession>A0AAQ3R9L5</accession>
<sequence>MDKRQSASDLEAWFRTQNGSLHPDIHVSCSKSPGLHFSASNAIPAGSTICEAPHSISLSYLNGLVDDKYPVFQTRKNDFAIEAIGFWYLMAQYINRATSFWRPYLETLPPPEEGIPTALAFLLNDASNDREWLEGTDVLHTAEGRFEVYERYYATGIVILREAGIDTEPFTWHLFLWAVSMFTSRSFSSRALRPVDGNKYWATYKDSPTNRGRRQTVLLDMSHTPAADLDFPVLFPVLDAGNHDPKASAEWNFEQGRFGLVTHDSYAAGDEVFNNYGSWKPNAELLMGYGFCIPNNEADHVLLTPKAPSDVLQNELRAWLPGYFAPDGTWWSAKATFNLPLVAPPTAGTEMAVFDQLPEPLLEILIYILRHESELPFAFIPNPREYLTDSSFKGNQYLPFVARALVGSLAPKIAQIQPPTTAGGVPKEPANNRQHYAAIYCAGQMAILQSLINALRAYTRSLLGVPAQRPGPRFVTLEGLLEWTCFGFGPSRVQDFLSGIKASSGSDDMDTLRAAGWEDDVFVLLLCAIYLWSHGEGGVRGGIVWPEWMDAITPAVNSQDTMDVEMTGETGEQAQSLLALVFNAAREANNENSFWADARWTPALVARIGGGMIARQSMTMMLPSIDGGPDEARLVVYLHVSAVEACT</sequence>
<dbReference type="AlphaFoldDB" id="A0AAQ3R9L5"/>
<evidence type="ECO:0000313" key="1">
    <source>
        <dbReference type="EMBL" id="WPH00255.1"/>
    </source>
</evidence>